<evidence type="ECO:0000313" key="1">
    <source>
        <dbReference type="EMBL" id="GEP11442.1"/>
    </source>
</evidence>
<dbReference type="AlphaFoldDB" id="A0A512JNC5"/>
<organism evidence="1 2">
    <name type="scientific">Methylobacterium gnaphalii</name>
    <dbReference type="NCBI Taxonomy" id="1010610"/>
    <lineage>
        <taxon>Bacteria</taxon>
        <taxon>Pseudomonadati</taxon>
        <taxon>Pseudomonadota</taxon>
        <taxon>Alphaproteobacteria</taxon>
        <taxon>Hyphomicrobiales</taxon>
        <taxon>Methylobacteriaceae</taxon>
        <taxon>Methylobacterium</taxon>
    </lineage>
</organism>
<protein>
    <submittedName>
        <fullName evidence="1">Uncharacterized protein</fullName>
    </submittedName>
</protein>
<keyword evidence="2" id="KW-1185">Reference proteome</keyword>
<sequence>MYYATNLEAIAALSTNAFGRSLLTKNNAAEVFAALGLSSGGMTSYSPTPSATGGTIGSATVNSAKYQLINTKLCYLAVDITINNAGTASRQGLNVNMPFNATGLFYGLGRELAVNGFGQVASTSPGSSTLAIVKNDFTANIVTGARITASILFEVA</sequence>
<comment type="caution">
    <text evidence="1">The sequence shown here is derived from an EMBL/GenBank/DDBJ whole genome shotgun (WGS) entry which is preliminary data.</text>
</comment>
<accession>A0A512JNC5</accession>
<proteinExistence type="predicted"/>
<dbReference type="EMBL" id="BJZV01000019">
    <property type="protein sequence ID" value="GEP11442.1"/>
    <property type="molecule type" value="Genomic_DNA"/>
</dbReference>
<gene>
    <name evidence="1" type="ORF">MGN01_32870</name>
</gene>
<dbReference type="RefSeq" id="WP_238258261.1">
    <property type="nucleotide sequence ID" value="NZ_BJZV01000019.1"/>
</dbReference>
<evidence type="ECO:0000313" key="2">
    <source>
        <dbReference type="Proteomes" id="UP000321750"/>
    </source>
</evidence>
<dbReference type="Proteomes" id="UP000321750">
    <property type="component" value="Unassembled WGS sequence"/>
</dbReference>
<reference evidence="1 2" key="1">
    <citation type="submission" date="2019-07" db="EMBL/GenBank/DDBJ databases">
        <title>Whole genome shotgun sequence of Methylobacterium gnaphalii NBRC 107716.</title>
        <authorList>
            <person name="Hosoyama A."/>
            <person name="Uohara A."/>
            <person name="Ohji S."/>
            <person name="Ichikawa N."/>
        </authorList>
    </citation>
    <scope>NUCLEOTIDE SEQUENCE [LARGE SCALE GENOMIC DNA]</scope>
    <source>
        <strain evidence="1 2">NBRC 107716</strain>
    </source>
</reference>
<name>A0A512JNC5_9HYPH</name>